<comment type="caution">
    <text evidence="2">The sequence shown here is derived from an EMBL/GenBank/DDBJ whole genome shotgun (WGS) entry which is preliminary data.</text>
</comment>
<sequence>MLAECGIRIGRSTVRLRRFHRWGPISVAVAMGLVLTACQDGGSTSSGSDSMMINYASGKTVLQRNFNPLIGGSGATQGTRIYMYQSLMGVNVLKGGALEPWLASGQKLSADGRTLTVDINKKATWSDGKPVTADDVAFTYQLVKKTPEINTNGISFASVSTQGEKTVVFHFDKPAFTQLSALLGQYIVPKKYWEGKNPVTFANPNPVGSGAYTLKRFDPQQVTLALRDDYWRTNSIQVKEIRLPVVNSATEISQLTRGQEDLSGGAIPNLKKEYVDKDPKKNGYFYPTYGSLIVVFNHDRSALKDVHLRKAVELSIDRNQLIELVTQLGANPISQTGLDAATQGKWLDPAYKNPVKTDLSAAKSELEKAGYTLSGGKAVKDGKQLTLTYIEVSDFADSVQRARIIASQLGKIGIKVKVQAMASGTYTEAREKGDFDLASYGLAYGSVPWQIYNPLLNSQFAGTPKGGKAQTNNYLRWRDKTTDNLLNELAGTGDEQKQIELTRKVEKIIVDQVPFVTLSNITAGCAWSARNWTGFPSENDPYAICAPWNGGPAFENVLARLKPVKP</sequence>
<dbReference type="GO" id="GO:0042597">
    <property type="term" value="C:periplasmic space"/>
    <property type="evidence" value="ECO:0007669"/>
    <property type="project" value="UniProtKB-ARBA"/>
</dbReference>
<dbReference type="InterPro" id="IPR000914">
    <property type="entry name" value="SBP_5_dom"/>
</dbReference>
<feature type="domain" description="Solute-binding protein family 5" evidence="1">
    <location>
        <begin position="98"/>
        <end position="450"/>
    </location>
</feature>
<dbReference type="Gene3D" id="3.90.76.10">
    <property type="entry name" value="Dipeptide-binding Protein, Domain 1"/>
    <property type="match status" value="1"/>
</dbReference>
<organism evidence="2 3">
    <name type="scientific">Streptomyces spongiae</name>
    <dbReference type="NCBI Taxonomy" id="565072"/>
    <lineage>
        <taxon>Bacteria</taxon>
        <taxon>Bacillati</taxon>
        <taxon>Actinomycetota</taxon>
        <taxon>Actinomycetes</taxon>
        <taxon>Kitasatosporales</taxon>
        <taxon>Streptomycetaceae</taxon>
        <taxon>Streptomyces</taxon>
    </lineage>
</organism>
<evidence type="ECO:0000313" key="2">
    <source>
        <dbReference type="EMBL" id="MPY57789.1"/>
    </source>
</evidence>
<dbReference type="InterPro" id="IPR039424">
    <property type="entry name" value="SBP_5"/>
</dbReference>
<dbReference type="GO" id="GO:0015833">
    <property type="term" value="P:peptide transport"/>
    <property type="evidence" value="ECO:0007669"/>
    <property type="project" value="TreeGrafter"/>
</dbReference>
<accession>A0A5N8XED5</accession>
<dbReference type="PANTHER" id="PTHR30290:SF82">
    <property type="entry name" value="ABC-TYPE DIPEPTIDE_OLIGOPEPTIDE TRANSPORT SYSTEM, PERIPLASMIC COMPONENT"/>
    <property type="match status" value="1"/>
</dbReference>
<dbReference type="OrthoDB" id="9764591at2"/>
<name>A0A5N8XED5_9ACTN</name>
<dbReference type="InterPro" id="IPR030678">
    <property type="entry name" value="Peptide/Ni-bd"/>
</dbReference>
<reference evidence="2 3" key="1">
    <citation type="submission" date="2019-07" db="EMBL/GenBank/DDBJ databases">
        <title>New species of Amycolatopsis and Streptomyces.</title>
        <authorList>
            <person name="Duangmal K."/>
            <person name="Teo W.F.A."/>
            <person name="Lipun K."/>
        </authorList>
    </citation>
    <scope>NUCLEOTIDE SEQUENCE [LARGE SCALE GENOMIC DNA]</scope>
    <source>
        <strain evidence="2 3">NBRC 106415</strain>
    </source>
</reference>
<dbReference type="GO" id="GO:1904680">
    <property type="term" value="F:peptide transmembrane transporter activity"/>
    <property type="evidence" value="ECO:0007669"/>
    <property type="project" value="TreeGrafter"/>
</dbReference>
<dbReference type="Pfam" id="PF00496">
    <property type="entry name" value="SBP_bac_5"/>
    <property type="match status" value="1"/>
</dbReference>
<evidence type="ECO:0000259" key="1">
    <source>
        <dbReference type="Pfam" id="PF00496"/>
    </source>
</evidence>
<gene>
    <name evidence="2" type="ORF">FNH08_11600</name>
</gene>
<dbReference type="CDD" id="cd08509">
    <property type="entry name" value="PBP2_TmCBP_oligosaccharides_like"/>
    <property type="match status" value="1"/>
</dbReference>
<dbReference type="EMBL" id="VJZC01000057">
    <property type="protein sequence ID" value="MPY57789.1"/>
    <property type="molecule type" value="Genomic_DNA"/>
</dbReference>
<proteinExistence type="predicted"/>
<dbReference type="GO" id="GO:0043190">
    <property type="term" value="C:ATP-binding cassette (ABC) transporter complex"/>
    <property type="evidence" value="ECO:0007669"/>
    <property type="project" value="InterPro"/>
</dbReference>
<evidence type="ECO:0000313" key="3">
    <source>
        <dbReference type="Proteomes" id="UP000400924"/>
    </source>
</evidence>
<dbReference type="SUPFAM" id="SSF53850">
    <property type="entry name" value="Periplasmic binding protein-like II"/>
    <property type="match status" value="1"/>
</dbReference>
<dbReference type="PANTHER" id="PTHR30290">
    <property type="entry name" value="PERIPLASMIC BINDING COMPONENT OF ABC TRANSPORTER"/>
    <property type="match status" value="1"/>
</dbReference>
<dbReference type="Gene3D" id="3.10.105.10">
    <property type="entry name" value="Dipeptide-binding Protein, Domain 3"/>
    <property type="match status" value="1"/>
</dbReference>
<dbReference type="AlphaFoldDB" id="A0A5N8XED5"/>
<dbReference type="Proteomes" id="UP000400924">
    <property type="component" value="Unassembled WGS sequence"/>
</dbReference>
<dbReference type="Gene3D" id="3.40.190.10">
    <property type="entry name" value="Periplasmic binding protein-like II"/>
    <property type="match status" value="1"/>
</dbReference>
<dbReference type="PIRSF" id="PIRSF002741">
    <property type="entry name" value="MppA"/>
    <property type="match status" value="1"/>
</dbReference>
<keyword evidence="3" id="KW-1185">Reference proteome</keyword>
<protein>
    <submittedName>
        <fullName evidence="2">ABC transporter substrate-binding protein</fullName>
    </submittedName>
</protein>